<reference evidence="1 2" key="1">
    <citation type="submission" date="2023-07" db="EMBL/GenBank/DDBJ databases">
        <title>Genomic Encyclopedia of Type Strains, Phase IV (KMG-IV): sequencing the most valuable type-strain genomes for metagenomic binning, comparative biology and taxonomic classification.</title>
        <authorList>
            <person name="Goeker M."/>
        </authorList>
    </citation>
    <scope>NUCLEOTIDE SEQUENCE [LARGE SCALE GENOMIC DNA]</scope>
    <source>
        <strain evidence="1 2">DSM 20694</strain>
    </source>
</reference>
<dbReference type="EMBL" id="JAUSUF010000006">
    <property type="protein sequence ID" value="MDQ0150037.1"/>
    <property type="molecule type" value="Genomic_DNA"/>
</dbReference>
<gene>
    <name evidence="1" type="ORF">J2S18_001973</name>
</gene>
<protein>
    <submittedName>
        <fullName evidence="1">Uncharacterized protein</fullName>
    </submittedName>
</protein>
<evidence type="ECO:0000313" key="2">
    <source>
        <dbReference type="Proteomes" id="UP001228504"/>
    </source>
</evidence>
<organism evidence="1 2">
    <name type="scientific">Eubacterium multiforme</name>
    <dbReference type="NCBI Taxonomy" id="83339"/>
    <lineage>
        <taxon>Bacteria</taxon>
        <taxon>Bacillati</taxon>
        <taxon>Bacillota</taxon>
        <taxon>Clostridia</taxon>
        <taxon>Eubacteriales</taxon>
        <taxon>Eubacteriaceae</taxon>
        <taxon>Eubacterium</taxon>
    </lineage>
</organism>
<accession>A0ABT9UUN6</accession>
<evidence type="ECO:0000313" key="1">
    <source>
        <dbReference type="EMBL" id="MDQ0150037.1"/>
    </source>
</evidence>
<sequence length="94" mass="11024">MTDNEIRDIAVDQIYYYLNDTKKYTRFYILENFNSAIILLTQNLKAYLNQNPSIKQYKIGEKQITYVDGGIKNVFNDIKGLLPKPTNKKAEVWV</sequence>
<dbReference type="Proteomes" id="UP001228504">
    <property type="component" value="Unassembled WGS sequence"/>
</dbReference>
<comment type="caution">
    <text evidence="1">The sequence shown here is derived from an EMBL/GenBank/DDBJ whole genome shotgun (WGS) entry which is preliminary data.</text>
</comment>
<name>A0ABT9UUN6_9FIRM</name>
<keyword evidence="2" id="KW-1185">Reference proteome</keyword>
<proteinExistence type="predicted"/>
<dbReference type="RefSeq" id="WP_307486344.1">
    <property type="nucleotide sequence ID" value="NZ_JAUSUF010000006.1"/>
</dbReference>